<sequence>MTNNFAKRTIGLQTSPLRENAKKAGTDPDTISFSFGYPSKDAYPIDTLRQISDNLYKNEEPDSYLQYGHTEGVPELREVLKERLAKTIQLQTAEDLIITSGATQGIALSVKLFCNEGDIVLCEAQTFHGAVTSIKSNGAIPEGIPKTTSSNIDFDYLEKRLSEDVDKRIKLLYLIPTFQNPLGTSLTLEERKAIYALAKKYDVVIIEDDPYGELQYTGEMIPRIKSLDEDGRVIYVGSFSKILAPSTRLGFLIASSDILEKVIVLKQVADSHTNNYWQRVLLGFIKEYDFEGHVAFLKDYYGQKCQLMVDKLNEMPSEYIDFAVPTGGYFINCQLKEGVDIESFYQYLADRHVVVIHGNVMSVDHVGFEDNFRLNFTRSSTEDIEKGIEVIKEALIVAKNNELLPTS</sequence>
<evidence type="ECO:0000256" key="5">
    <source>
        <dbReference type="ARBA" id="ARBA00022679"/>
    </source>
</evidence>
<dbReference type="InterPro" id="IPR015424">
    <property type="entry name" value="PyrdxlP-dep_Trfase"/>
</dbReference>
<dbReference type="Gene3D" id="3.40.640.10">
    <property type="entry name" value="Type I PLP-dependent aspartate aminotransferase-like (Major domain)"/>
    <property type="match status" value="1"/>
</dbReference>
<comment type="similarity">
    <text evidence="2">Belongs to the class-I pyridoxal-phosphate-dependent aminotransferase family.</text>
</comment>
<evidence type="ECO:0000313" key="9">
    <source>
        <dbReference type="Proteomes" id="UP001179483"/>
    </source>
</evidence>
<dbReference type="InterPro" id="IPR004839">
    <property type="entry name" value="Aminotransferase_I/II_large"/>
</dbReference>
<dbReference type="AlphaFoldDB" id="A0AAF0BKA0"/>
<dbReference type="EMBL" id="CP116590">
    <property type="protein sequence ID" value="WCG38161.1"/>
    <property type="molecule type" value="Genomic_DNA"/>
</dbReference>
<protein>
    <submittedName>
        <fullName evidence="8">PLP-dependent aminotransferase family protein</fullName>
    </submittedName>
</protein>
<evidence type="ECO:0000313" key="8">
    <source>
        <dbReference type="EMBL" id="WCG38161.1"/>
    </source>
</evidence>
<dbReference type="InterPro" id="IPR015421">
    <property type="entry name" value="PyrdxlP-dep_Trfase_major"/>
</dbReference>
<feature type="domain" description="Aminotransferase class I/classII large" evidence="7">
    <location>
        <begin position="47"/>
        <end position="391"/>
    </location>
</feature>
<reference evidence="8" key="1">
    <citation type="submission" date="2023-01" db="EMBL/GenBank/DDBJ databases">
        <title>Oxazolidinone resistance genes in florfenicol resistant enterococci from beef cattle and veal calves at slaughter.</title>
        <authorList>
            <person name="Biggel M."/>
        </authorList>
    </citation>
    <scope>NUCLEOTIDE SEQUENCE</scope>
    <source>
        <strain evidence="8">K79-1</strain>
    </source>
</reference>
<evidence type="ECO:0000256" key="4">
    <source>
        <dbReference type="ARBA" id="ARBA00022576"/>
    </source>
</evidence>
<accession>A0AAF0BKA0</accession>
<dbReference type="PANTHER" id="PTHR42790:SF19">
    <property type="entry name" value="KYNURENINE_ALPHA-AMINOADIPATE AMINOTRANSFERASE, MITOCHONDRIAL"/>
    <property type="match status" value="1"/>
</dbReference>
<dbReference type="InterPro" id="IPR050859">
    <property type="entry name" value="Class-I_PLP-dep_aminotransf"/>
</dbReference>
<dbReference type="SUPFAM" id="SSF53383">
    <property type="entry name" value="PLP-dependent transferases"/>
    <property type="match status" value="1"/>
</dbReference>
<evidence type="ECO:0000259" key="7">
    <source>
        <dbReference type="Pfam" id="PF00155"/>
    </source>
</evidence>
<evidence type="ECO:0000256" key="1">
    <source>
        <dbReference type="ARBA" id="ARBA00001933"/>
    </source>
</evidence>
<dbReference type="Proteomes" id="UP001179483">
    <property type="component" value="Chromosome"/>
</dbReference>
<evidence type="ECO:0000256" key="2">
    <source>
        <dbReference type="ARBA" id="ARBA00007441"/>
    </source>
</evidence>
<keyword evidence="5" id="KW-0808">Transferase</keyword>
<dbReference type="GO" id="GO:1901605">
    <property type="term" value="P:alpha-amino acid metabolic process"/>
    <property type="evidence" value="ECO:0007669"/>
    <property type="project" value="TreeGrafter"/>
</dbReference>
<name>A0AAF0BKA0_9LACT</name>
<dbReference type="CDD" id="cd00609">
    <property type="entry name" value="AAT_like"/>
    <property type="match status" value="1"/>
</dbReference>
<dbReference type="FunFam" id="3.40.640.10:FF:000053">
    <property type="entry name" value="Aminotransferase, class I"/>
    <property type="match status" value="1"/>
</dbReference>
<dbReference type="InterPro" id="IPR015422">
    <property type="entry name" value="PyrdxlP-dep_Trfase_small"/>
</dbReference>
<dbReference type="Pfam" id="PF00155">
    <property type="entry name" value="Aminotran_1_2"/>
    <property type="match status" value="1"/>
</dbReference>
<comment type="cofactor">
    <cofactor evidence="1">
        <name>pyridoxal 5'-phosphate</name>
        <dbReference type="ChEBI" id="CHEBI:597326"/>
    </cofactor>
</comment>
<dbReference type="Gene3D" id="3.90.1150.10">
    <property type="entry name" value="Aspartate Aminotransferase, domain 1"/>
    <property type="match status" value="1"/>
</dbReference>
<evidence type="ECO:0000256" key="3">
    <source>
        <dbReference type="ARBA" id="ARBA00011738"/>
    </source>
</evidence>
<dbReference type="GO" id="GO:0030170">
    <property type="term" value="F:pyridoxal phosphate binding"/>
    <property type="evidence" value="ECO:0007669"/>
    <property type="project" value="InterPro"/>
</dbReference>
<proteinExistence type="inferred from homology"/>
<dbReference type="GO" id="GO:0008483">
    <property type="term" value="F:transaminase activity"/>
    <property type="evidence" value="ECO:0007669"/>
    <property type="project" value="UniProtKB-KW"/>
</dbReference>
<keyword evidence="4 8" id="KW-0032">Aminotransferase</keyword>
<evidence type="ECO:0000256" key="6">
    <source>
        <dbReference type="ARBA" id="ARBA00022898"/>
    </source>
</evidence>
<dbReference type="PANTHER" id="PTHR42790">
    <property type="entry name" value="AMINOTRANSFERASE"/>
    <property type="match status" value="1"/>
</dbReference>
<comment type="subunit">
    <text evidence="3">Homodimer.</text>
</comment>
<dbReference type="RefSeq" id="WP_271736187.1">
    <property type="nucleotide sequence ID" value="NZ_CP116590.1"/>
</dbReference>
<organism evidence="8 9">
    <name type="scientific">Aerococcus urinaeequi</name>
    <dbReference type="NCBI Taxonomy" id="51665"/>
    <lineage>
        <taxon>Bacteria</taxon>
        <taxon>Bacillati</taxon>
        <taxon>Bacillota</taxon>
        <taxon>Bacilli</taxon>
        <taxon>Lactobacillales</taxon>
        <taxon>Aerococcaceae</taxon>
        <taxon>Aerococcus</taxon>
    </lineage>
</organism>
<keyword evidence="6" id="KW-0663">Pyridoxal phosphate</keyword>
<gene>
    <name evidence="8" type="ORF">PML80_02120</name>
</gene>